<dbReference type="EMBL" id="DSMU01000339">
    <property type="protein sequence ID" value="HEL66081.1"/>
    <property type="molecule type" value="Genomic_DNA"/>
</dbReference>
<sequence>MNKEQDAGLHAAPVTERLIQAQLLLLLAEKPAHGYELIQRLNEADFTNGEVDVATVYRNLRRMDQEGLLTSRWEAGAAGPARRLYTLTPRGRQILKAWAAGVYQEKERLENFLRRYRDCERGLDSS</sequence>
<dbReference type="InterPro" id="IPR052509">
    <property type="entry name" value="Metal_resp_DNA-bind_regulator"/>
</dbReference>
<dbReference type="PANTHER" id="PTHR33169">
    <property type="entry name" value="PADR-FAMILY TRANSCRIPTIONAL REGULATOR"/>
    <property type="match status" value="1"/>
</dbReference>
<dbReference type="InterPro" id="IPR005149">
    <property type="entry name" value="Tscrpt_reg_PadR_N"/>
</dbReference>
<feature type="domain" description="Transcription regulator PadR N-terminal" evidence="1">
    <location>
        <begin position="23"/>
        <end position="96"/>
    </location>
</feature>
<dbReference type="Gene3D" id="1.10.10.10">
    <property type="entry name" value="Winged helix-like DNA-binding domain superfamily/Winged helix DNA-binding domain"/>
    <property type="match status" value="1"/>
</dbReference>
<reference evidence="2" key="1">
    <citation type="journal article" date="2020" name="mSystems">
        <title>Genome- and Community-Level Interaction Insights into Carbon Utilization and Element Cycling Functions of Hydrothermarchaeota in Hydrothermal Sediment.</title>
        <authorList>
            <person name="Zhou Z."/>
            <person name="Liu Y."/>
            <person name="Xu W."/>
            <person name="Pan J."/>
            <person name="Luo Z.H."/>
            <person name="Li M."/>
        </authorList>
    </citation>
    <scope>NUCLEOTIDE SEQUENCE [LARGE SCALE GENOMIC DNA]</scope>
    <source>
        <strain evidence="2">SpSt-300</strain>
    </source>
</reference>
<evidence type="ECO:0000259" key="1">
    <source>
        <dbReference type="Pfam" id="PF03551"/>
    </source>
</evidence>
<protein>
    <submittedName>
        <fullName evidence="2">PadR family transcriptional regulator</fullName>
    </submittedName>
</protein>
<organism evidence="2">
    <name type="scientific">Ammonifex degensii</name>
    <dbReference type="NCBI Taxonomy" id="42838"/>
    <lineage>
        <taxon>Bacteria</taxon>
        <taxon>Bacillati</taxon>
        <taxon>Bacillota</taxon>
        <taxon>Clostridia</taxon>
        <taxon>Thermoanaerobacterales</taxon>
        <taxon>Thermoanaerobacteraceae</taxon>
        <taxon>Ammonifex</taxon>
    </lineage>
</organism>
<dbReference type="Pfam" id="PF03551">
    <property type="entry name" value="PadR"/>
    <property type="match status" value="1"/>
</dbReference>
<dbReference type="InterPro" id="IPR036388">
    <property type="entry name" value="WH-like_DNA-bd_sf"/>
</dbReference>
<dbReference type="PANTHER" id="PTHR33169:SF14">
    <property type="entry name" value="TRANSCRIPTIONAL REGULATOR RV3488"/>
    <property type="match status" value="1"/>
</dbReference>
<proteinExistence type="predicted"/>
<dbReference type="AlphaFoldDB" id="A0A7C2J0T0"/>
<gene>
    <name evidence="2" type="ORF">ENQ34_05315</name>
</gene>
<accession>A0A7C2J0T0</accession>
<comment type="caution">
    <text evidence="2">The sequence shown here is derived from an EMBL/GenBank/DDBJ whole genome shotgun (WGS) entry which is preliminary data.</text>
</comment>
<evidence type="ECO:0000313" key="2">
    <source>
        <dbReference type="EMBL" id="HEL66081.1"/>
    </source>
</evidence>
<dbReference type="InterPro" id="IPR036390">
    <property type="entry name" value="WH_DNA-bd_sf"/>
</dbReference>
<name>A0A7C2J0T0_9THEO</name>
<dbReference type="SUPFAM" id="SSF46785">
    <property type="entry name" value="Winged helix' DNA-binding domain"/>
    <property type="match status" value="1"/>
</dbReference>